<evidence type="ECO:0000313" key="2">
    <source>
        <dbReference type="EMBL" id="KAF6485216.1"/>
    </source>
</evidence>
<organism evidence="2 3">
    <name type="scientific">Rousettus aegyptiacus</name>
    <name type="common">Egyptian fruit bat</name>
    <name type="synonym">Pteropus aegyptiacus</name>
    <dbReference type="NCBI Taxonomy" id="9407"/>
    <lineage>
        <taxon>Eukaryota</taxon>
        <taxon>Metazoa</taxon>
        <taxon>Chordata</taxon>
        <taxon>Craniata</taxon>
        <taxon>Vertebrata</taxon>
        <taxon>Euteleostomi</taxon>
        <taxon>Mammalia</taxon>
        <taxon>Eutheria</taxon>
        <taxon>Laurasiatheria</taxon>
        <taxon>Chiroptera</taxon>
        <taxon>Yinpterochiroptera</taxon>
        <taxon>Pteropodoidea</taxon>
        <taxon>Pteropodidae</taxon>
        <taxon>Rousettinae</taxon>
        <taxon>Rousettus</taxon>
    </lineage>
</organism>
<name>A0A7J8IKP9_ROUAE</name>
<proteinExistence type="predicted"/>
<evidence type="ECO:0000256" key="1">
    <source>
        <dbReference type="SAM" id="MobiDB-lite"/>
    </source>
</evidence>
<accession>A0A7J8IKP9</accession>
<protein>
    <submittedName>
        <fullName evidence="2">Uncharacterized protein</fullName>
    </submittedName>
</protein>
<feature type="region of interest" description="Disordered" evidence="1">
    <location>
        <begin position="24"/>
        <end position="43"/>
    </location>
</feature>
<dbReference type="Proteomes" id="UP000593571">
    <property type="component" value="Unassembled WGS sequence"/>
</dbReference>
<sequence>MAFGCTEGHRTLLGACCPSTAERPAPCPGLSRTGATVPRSPGGGTSGCLAAPRCARLLLSTWLVRAAPGSACYTPVPLLLSGPPLRSLQGSPTQLCGWFQRRPHASLLAQAVTRETVAAWRMQV</sequence>
<evidence type="ECO:0000313" key="3">
    <source>
        <dbReference type="Proteomes" id="UP000593571"/>
    </source>
</evidence>
<keyword evidence="3" id="KW-1185">Reference proteome</keyword>
<comment type="caution">
    <text evidence="2">The sequence shown here is derived from an EMBL/GenBank/DDBJ whole genome shotgun (WGS) entry which is preliminary data.</text>
</comment>
<reference evidence="2 3" key="1">
    <citation type="journal article" date="2020" name="Nature">
        <title>Six reference-quality genomes reveal evolution of bat adaptations.</title>
        <authorList>
            <person name="Jebb D."/>
            <person name="Huang Z."/>
            <person name="Pippel M."/>
            <person name="Hughes G.M."/>
            <person name="Lavrichenko K."/>
            <person name="Devanna P."/>
            <person name="Winkler S."/>
            <person name="Jermiin L.S."/>
            <person name="Skirmuntt E.C."/>
            <person name="Katzourakis A."/>
            <person name="Burkitt-Gray L."/>
            <person name="Ray D.A."/>
            <person name="Sullivan K.A.M."/>
            <person name="Roscito J.G."/>
            <person name="Kirilenko B.M."/>
            <person name="Davalos L.M."/>
            <person name="Corthals A.P."/>
            <person name="Power M.L."/>
            <person name="Jones G."/>
            <person name="Ransome R.D."/>
            <person name="Dechmann D.K.N."/>
            <person name="Locatelli A.G."/>
            <person name="Puechmaille S.J."/>
            <person name="Fedrigo O."/>
            <person name="Jarvis E.D."/>
            <person name="Hiller M."/>
            <person name="Vernes S.C."/>
            <person name="Myers E.W."/>
            <person name="Teeling E.C."/>
        </authorList>
    </citation>
    <scope>NUCLEOTIDE SEQUENCE [LARGE SCALE GENOMIC DNA]</scope>
    <source>
        <strain evidence="2">MRouAeg1</strain>
        <tissue evidence="2">Muscle</tissue>
    </source>
</reference>
<dbReference type="AlphaFoldDB" id="A0A7J8IKP9"/>
<dbReference type="EMBL" id="JACASE010000003">
    <property type="protein sequence ID" value="KAF6485216.1"/>
    <property type="molecule type" value="Genomic_DNA"/>
</dbReference>
<gene>
    <name evidence="2" type="ORF">HJG63_010475</name>
</gene>